<evidence type="ECO:0000313" key="3">
    <source>
        <dbReference type="Proteomes" id="UP000198661"/>
    </source>
</evidence>
<reference evidence="2 3" key="1">
    <citation type="submission" date="2016-10" db="EMBL/GenBank/DDBJ databases">
        <authorList>
            <person name="de Groot N.N."/>
        </authorList>
    </citation>
    <scope>NUCLEOTIDE SEQUENCE [LARGE SCALE GENOMIC DNA]</scope>
    <source>
        <strain evidence="2 3">DSM 44945</strain>
    </source>
</reference>
<dbReference type="RefSeq" id="WP_092038647.1">
    <property type="nucleotide sequence ID" value="NZ_FOOK01000017.1"/>
</dbReference>
<proteinExistence type="predicted"/>
<dbReference type="SUPFAM" id="SSF54106">
    <property type="entry name" value="LysM domain"/>
    <property type="match status" value="1"/>
</dbReference>
<name>A0A1I2PA27_9BACL</name>
<dbReference type="Pfam" id="PF01476">
    <property type="entry name" value="LysM"/>
    <property type="match status" value="1"/>
</dbReference>
<evidence type="ECO:0000259" key="1">
    <source>
        <dbReference type="PROSITE" id="PS51782"/>
    </source>
</evidence>
<dbReference type="SMART" id="SM00257">
    <property type="entry name" value="LysM"/>
    <property type="match status" value="1"/>
</dbReference>
<dbReference type="CDD" id="cd00118">
    <property type="entry name" value="LysM"/>
    <property type="match status" value="1"/>
</dbReference>
<dbReference type="Proteomes" id="UP000198661">
    <property type="component" value="Unassembled WGS sequence"/>
</dbReference>
<dbReference type="EMBL" id="FOOK01000017">
    <property type="protein sequence ID" value="SFG12995.1"/>
    <property type="molecule type" value="Genomic_DNA"/>
</dbReference>
<evidence type="ECO:0000313" key="2">
    <source>
        <dbReference type="EMBL" id="SFG12995.1"/>
    </source>
</evidence>
<feature type="domain" description="LysM" evidence="1">
    <location>
        <begin position="35"/>
        <end position="85"/>
    </location>
</feature>
<dbReference type="AlphaFoldDB" id="A0A1I2PA27"/>
<dbReference type="InterPro" id="IPR018392">
    <property type="entry name" value="LysM"/>
</dbReference>
<dbReference type="InterPro" id="IPR036779">
    <property type="entry name" value="LysM_dom_sf"/>
</dbReference>
<dbReference type="PROSITE" id="PS51782">
    <property type="entry name" value="LYSM"/>
    <property type="match status" value="1"/>
</dbReference>
<gene>
    <name evidence="2" type="ORF">SAMN04488025_1174</name>
</gene>
<dbReference type="STRING" id="201973.SAMN04488025_1174"/>
<organism evidence="2 3">
    <name type="scientific">Planifilum fulgidum</name>
    <dbReference type="NCBI Taxonomy" id="201973"/>
    <lineage>
        <taxon>Bacteria</taxon>
        <taxon>Bacillati</taxon>
        <taxon>Bacillota</taxon>
        <taxon>Bacilli</taxon>
        <taxon>Bacillales</taxon>
        <taxon>Thermoactinomycetaceae</taxon>
        <taxon>Planifilum</taxon>
    </lineage>
</organism>
<dbReference type="OrthoDB" id="9801998at2"/>
<keyword evidence="3" id="KW-1185">Reference proteome</keyword>
<accession>A0A1I2PA27</accession>
<dbReference type="Gene3D" id="3.10.350.10">
    <property type="entry name" value="LysM domain"/>
    <property type="match status" value="1"/>
</dbReference>
<protein>
    <submittedName>
        <fullName evidence="2">LysM domain-containing protein</fullName>
    </submittedName>
</protein>
<sequence length="91" mass="10025">MKRRGTALIGILCFLLMIAVAWGGRAAGDGPEPTVDVRVEPGDTLWSLARRHADDSVDIRELISDIRRINQLEDAVIHPGQTLKIPVRKGE</sequence>